<dbReference type="EMBL" id="JAXOVC010000001">
    <property type="protein sequence ID" value="KAK4506300.1"/>
    <property type="molecule type" value="Genomic_DNA"/>
</dbReference>
<keyword evidence="3" id="KW-1185">Reference proteome</keyword>
<comment type="caution">
    <text evidence="2">The sequence shown here is derived from an EMBL/GenBank/DDBJ whole genome shotgun (WGS) entry which is preliminary data.</text>
</comment>
<name>A0ABR0EXX7_ZASCE</name>
<sequence>MAGFRGIVEAQDALRAIIETTFTGIHSFAAEGRNDDIEATLRSGIAYLQDWKAAYDRTIGQWLHGTHREALLPQILWQTALSVLRTIVSVNNLPSDEEFAENVGMCEAFMQLHGTTADEGDAFFVDHAVIPGLFFAAVQCKESTLSARAVQALRQRRWREGSRLHPGAESSVKGKPRSQESNESSNQHCSAPNGDRQETVRQDLATDRGAKKLSVVKKG</sequence>
<proteinExistence type="predicted"/>
<protein>
    <submittedName>
        <fullName evidence="2">Uncharacterized protein</fullName>
    </submittedName>
</protein>
<evidence type="ECO:0000313" key="2">
    <source>
        <dbReference type="EMBL" id="KAK4506300.1"/>
    </source>
</evidence>
<dbReference type="Proteomes" id="UP001305779">
    <property type="component" value="Unassembled WGS sequence"/>
</dbReference>
<feature type="region of interest" description="Disordered" evidence="1">
    <location>
        <begin position="158"/>
        <end position="219"/>
    </location>
</feature>
<feature type="compositionally biased region" description="Basic and acidic residues" evidence="1">
    <location>
        <begin position="195"/>
        <end position="210"/>
    </location>
</feature>
<accession>A0ABR0EXX7</accession>
<evidence type="ECO:0000313" key="3">
    <source>
        <dbReference type="Proteomes" id="UP001305779"/>
    </source>
</evidence>
<organism evidence="2 3">
    <name type="scientific">Zasmidium cellare</name>
    <name type="common">Wine cellar mold</name>
    <name type="synonym">Racodium cellare</name>
    <dbReference type="NCBI Taxonomy" id="395010"/>
    <lineage>
        <taxon>Eukaryota</taxon>
        <taxon>Fungi</taxon>
        <taxon>Dikarya</taxon>
        <taxon>Ascomycota</taxon>
        <taxon>Pezizomycotina</taxon>
        <taxon>Dothideomycetes</taxon>
        <taxon>Dothideomycetidae</taxon>
        <taxon>Mycosphaerellales</taxon>
        <taxon>Mycosphaerellaceae</taxon>
        <taxon>Zasmidium</taxon>
    </lineage>
</organism>
<reference evidence="2 3" key="1">
    <citation type="journal article" date="2023" name="G3 (Bethesda)">
        <title>A chromosome-level genome assembly of Zasmidium syzygii isolated from banana leaves.</title>
        <authorList>
            <person name="van Westerhoven A.C."/>
            <person name="Mehrabi R."/>
            <person name="Talebi R."/>
            <person name="Steentjes M.B.F."/>
            <person name="Corcolon B."/>
            <person name="Chong P.A."/>
            <person name="Kema G.H.J."/>
            <person name="Seidl M.F."/>
        </authorList>
    </citation>
    <scope>NUCLEOTIDE SEQUENCE [LARGE SCALE GENOMIC DNA]</scope>
    <source>
        <strain evidence="2 3">P124</strain>
    </source>
</reference>
<feature type="compositionally biased region" description="Polar residues" evidence="1">
    <location>
        <begin position="179"/>
        <end position="190"/>
    </location>
</feature>
<evidence type="ECO:0000256" key="1">
    <source>
        <dbReference type="SAM" id="MobiDB-lite"/>
    </source>
</evidence>
<gene>
    <name evidence="2" type="ORF">PRZ48_000030</name>
</gene>